<comment type="caution">
    <text evidence="4">The sequence shown here is derived from an EMBL/GenBank/DDBJ whole genome shotgun (WGS) entry which is preliminary data.</text>
</comment>
<feature type="disulfide bond" evidence="2">
    <location>
        <begin position="139"/>
        <end position="153"/>
    </location>
</feature>
<evidence type="ECO:0000256" key="2">
    <source>
        <dbReference type="PROSITE-ProRule" id="PRU00261"/>
    </source>
</evidence>
<dbReference type="Pfam" id="PF00187">
    <property type="entry name" value="Chitin_bind_1"/>
    <property type="match status" value="1"/>
</dbReference>
<dbReference type="SMART" id="SM00270">
    <property type="entry name" value="ChtBD1"/>
    <property type="match status" value="1"/>
</dbReference>
<dbReference type="InterPro" id="IPR036861">
    <property type="entry name" value="Endochitinase-like_sf"/>
</dbReference>
<organism evidence="4 5">
    <name type="scientific">Cyclostephanos tholiformis</name>
    <dbReference type="NCBI Taxonomy" id="382380"/>
    <lineage>
        <taxon>Eukaryota</taxon>
        <taxon>Sar</taxon>
        <taxon>Stramenopiles</taxon>
        <taxon>Ochrophyta</taxon>
        <taxon>Bacillariophyta</taxon>
        <taxon>Coscinodiscophyceae</taxon>
        <taxon>Thalassiosirophycidae</taxon>
        <taxon>Stephanodiscales</taxon>
        <taxon>Stephanodiscaceae</taxon>
        <taxon>Cyclostephanos</taxon>
    </lineage>
</organism>
<keyword evidence="1 2" id="KW-0147">Chitin-binding</keyword>
<reference evidence="4 5" key="1">
    <citation type="submission" date="2024-10" db="EMBL/GenBank/DDBJ databases">
        <title>Updated reference genomes for cyclostephanoid diatoms.</title>
        <authorList>
            <person name="Roberts W.R."/>
            <person name="Alverson A.J."/>
        </authorList>
    </citation>
    <scope>NUCLEOTIDE SEQUENCE [LARGE SCALE GENOMIC DNA]</scope>
    <source>
        <strain evidence="4 5">AJA228-03</strain>
    </source>
</reference>
<dbReference type="PROSITE" id="PS50941">
    <property type="entry name" value="CHIT_BIND_I_2"/>
    <property type="match status" value="1"/>
</dbReference>
<proteinExistence type="predicted"/>
<name>A0ABD3RPW8_9STRA</name>
<gene>
    <name evidence="4" type="ORF">ACHAXA_004221</name>
</gene>
<keyword evidence="2" id="KW-1015">Disulfide bond</keyword>
<dbReference type="CDD" id="cd00035">
    <property type="entry name" value="ChtBD1"/>
    <property type="match status" value="1"/>
</dbReference>
<dbReference type="SUPFAM" id="SSF57016">
    <property type="entry name" value="Plant lectins/antimicrobial peptides"/>
    <property type="match status" value="1"/>
</dbReference>
<dbReference type="Gene3D" id="3.30.60.10">
    <property type="entry name" value="Endochitinase-like"/>
    <property type="match status" value="1"/>
</dbReference>
<dbReference type="InterPro" id="IPR001002">
    <property type="entry name" value="Chitin-bd_1"/>
</dbReference>
<evidence type="ECO:0000259" key="3">
    <source>
        <dbReference type="PROSITE" id="PS50941"/>
    </source>
</evidence>
<sequence length="451" mass="48650">MVLRRQYPAGKLATVVVVQLFSPLSTTAPFVALAQSVACVDTPDWKDVYGDTCVFYSSGPNRCEIWGWQGAGKMGVANDNCCVCKNATDVNHLGGVSGGGGETASTTATTNEIVVVNPEGTCGKGGGDRGNGICPNGKCCSKLGWCGDTPAHCHSFPPTPEPTLIPTTRIPTYYPTYLPITDSPTGSSMPSFDYDDPQAWNHGTYAVVSEIGERIEINMPPATQVGDTLFLFVRCHLTNFILIVKSRTDAYMSIRLDGWQMGASCFKTNNDQPKCLMASDCIMRDDNDCLKFQGDGIAGGGYDLGTIVFHRIVTEDDLMSGTLQTIVKGRDDRRTWAIVTAITNVNQLNPIRSFGGTSCDEESDSVFPSVYGEENDVLLLSQSFDDTAMKYDFLSPEGTFLLGWTISRDEFGILFGKKLDRSGQTGKHITEGQGGSKCKDALLSVVVNRGS</sequence>
<feature type="disulfide bond" evidence="2">
    <location>
        <begin position="134"/>
        <end position="146"/>
    </location>
</feature>
<dbReference type="EMBL" id="JALLPB020000386">
    <property type="protein sequence ID" value="KAL3809670.1"/>
    <property type="molecule type" value="Genomic_DNA"/>
</dbReference>
<keyword evidence="5" id="KW-1185">Reference proteome</keyword>
<evidence type="ECO:0000313" key="5">
    <source>
        <dbReference type="Proteomes" id="UP001530377"/>
    </source>
</evidence>
<evidence type="ECO:0000313" key="4">
    <source>
        <dbReference type="EMBL" id="KAL3809670.1"/>
    </source>
</evidence>
<dbReference type="AlphaFoldDB" id="A0ABD3RPW8"/>
<protein>
    <recommendedName>
        <fullName evidence="3">Chitin-binding type-1 domain-containing protein</fullName>
    </recommendedName>
</protein>
<dbReference type="GO" id="GO:0008061">
    <property type="term" value="F:chitin binding"/>
    <property type="evidence" value="ECO:0007669"/>
    <property type="project" value="UniProtKB-UniRule"/>
</dbReference>
<comment type="caution">
    <text evidence="2">Lacks conserved residue(s) required for the propagation of feature annotation.</text>
</comment>
<feature type="domain" description="Chitin-binding type-1" evidence="3">
    <location>
        <begin position="119"/>
        <end position="153"/>
    </location>
</feature>
<accession>A0ABD3RPW8</accession>
<evidence type="ECO:0000256" key="1">
    <source>
        <dbReference type="ARBA" id="ARBA00022669"/>
    </source>
</evidence>
<dbReference type="Proteomes" id="UP001530377">
    <property type="component" value="Unassembled WGS sequence"/>
</dbReference>